<accession>A0ABY2SS60</accession>
<keyword evidence="2" id="KW-1185">Reference proteome</keyword>
<reference evidence="1 2" key="1">
    <citation type="submission" date="2019-04" db="EMBL/GenBank/DDBJ databases">
        <authorList>
            <person name="Li M."/>
            <person name="Gao C."/>
        </authorList>
    </citation>
    <scope>NUCLEOTIDE SEQUENCE [LARGE SCALE GENOMIC DNA]</scope>
    <source>
        <strain evidence="1 2">BGMRC 2031</strain>
    </source>
</reference>
<name>A0ABY2SS60_9HYPH</name>
<gene>
    <name evidence="1" type="ORF">FCN80_04110</name>
</gene>
<dbReference type="EMBL" id="SZPQ01000002">
    <property type="protein sequence ID" value="TKI08335.1"/>
    <property type="molecule type" value="Genomic_DNA"/>
</dbReference>
<comment type="caution">
    <text evidence="1">The sequence shown here is derived from an EMBL/GenBank/DDBJ whole genome shotgun (WGS) entry which is preliminary data.</text>
</comment>
<evidence type="ECO:0000313" key="2">
    <source>
        <dbReference type="Proteomes" id="UP000305202"/>
    </source>
</evidence>
<proteinExistence type="predicted"/>
<organism evidence="1 2">
    <name type="scientific">Martelella alba</name>
    <dbReference type="NCBI Taxonomy" id="2590451"/>
    <lineage>
        <taxon>Bacteria</taxon>
        <taxon>Pseudomonadati</taxon>
        <taxon>Pseudomonadota</taxon>
        <taxon>Alphaproteobacteria</taxon>
        <taxon>Hyphomicrobiales</taxon>
        <taxon>Aurantimonadaceae</taxon>
        <taxon>Martelella</taxon>
    </lineage>
</organism>
<dbReference type="RefSeq" id="WP_136988609.1">
    <property type="nucleotide sequence ID" value="NZ_SZPQ01000002.1"/>
</dbReference>
<dbReference type="Proteomes" id="UP000305202">
    <property type="component" value="Unassembled WGS sequence"/>
</dbReference>
<sequence length="235" mass="26423">MLTTIIPSYLYTQYNDDDDLQAFVMAFNQLAQDRLDWFSSLNLPIYTADNIAGLLLDWVAQGIYGLTRPVLSSGISISVGQYNTFAFNTEPFGYYKLSGPSDYYITNDDIFKRIITWNFYKGDGMRFNVQWLKRRIMRFLTGKNGTAPNIDDTHQISVTFGTSNDVTITLMNGIRTINGGTLYNSTAFNTLPFNDIESTFASEDALPNIAVFQAAVQSGVLNLPFQYSFTVNIMG</sequence>
<evidence type="ECO:0000313" key="1">
    <source>
        <dbReference type="EMBL" id="TKI08335.1"/>
    </source>
</evidence>
<protein>
    <submittedName>
        <fullName evidence="1">Uncharacterized protein</fullName>
    </submittedName>
</protein>